<keyword evidence="2" id="KW-1185">Reference proteome</keyword>
<organism evidence="1 2">
    <name type="scientific">Trichogramma kaykai</name>
    <dbReference type="NCBI Taxonomy" id="54128"/>
    <lineage>
        <taxon>Eukaryota</taxon>
        <taxon>Metazoa</taxon>
        <taxon>Ecdysozoa</taxon>
        <taxon>Arthropoda</taxon>
        <taxon>Hexapoda</taxon>
        <taxon>Insecta</taxon>
        <taxon>Pterygota</taxon>
        <taxon>Neoptera</taxon>
        <taxon>Endopterygota</taxon>
        <taxon>Hymenoptera</taxon>
        <taxon>Apocrita</taxon>
        <taxon>Proctotrupomorpha</taxon>
        <taxon>Chalcidoidea</taxon>
        <taxon>Trichogrammatidae</taxon>
        <taxon>Trichogramma</taxon>
    </lineage>
</organism>
<evidence type="ECO:0000313" key="1">
    <source>
        <dbReference type="EMBL" id="KAL3405536.1"/>
    </source>
</evidence>
<proteinExistence type="predicted"/>
<reference evidence="1 2" key="1">
    <citation type="journal article" date="2024" name="bioRxiv">
        <title>A reference genome for Trichogramma kaykai: A tiny desert-dwelling parasitoid wasp with competing sex-ratio distorters.</title>
        <authorList>
            <person name="Culotta J."/>
            <person name="Lindsey A.R."/>
        </authorList>
    </citation>
    <scope>NUCLEOTIDE SEQUENCE [LARGE SCALE GENOMIC DNA]</scope>
    <source>
        <strain evidence="1 2">KSX58</strain>
    </source>
</reference>
<comment type="caution">
    <text evidence="1">The sequence shown here is derived from an EMBL/GenBank/DDBJ whole genome shotgun (WGS) entry which is preliminary data.</text>
</comment>
<sequence>MKASDAQAIVVFFAEQEIFKRTADIAERWYDCEEFVAVADEVASKPTMSLYLLIRMQLEELEQVGSYLEF</sequence>
<protein>
    <submittedName>
        <fullName evidence="1">Uncharacterized protein</fullName>
    </submittedName>
</protein>
<dbReference type="EMBL" id="JBJJXI010000020">
    <property type="protein sequence ID" value="KAL3405536.1"/>
    <property type="molecule type" value="Genomic_DNA"/>
</dbReference>
<name>A0ABD2XLE3_9HYME</name>
<accession>A0ABD2XLE3</accession>
<dbReference type="AlphaFoldDB" id="A0ABD2XLE3"/>
<dbReference type="Proteomes" id="UP001627154">
    <property type="component" value="Unassembled WGS sequence"/>
</dbReference>
<gene>
    <name evidence="1" type="ORF">TKK_001925</name>
</gene>
<evidence type="ECO:0000313" key="2">
    <source>
        <dbReference type="Proteomes" id="UP001627154"/>
    </source>
</evidence>